<keyword evidence="2" id="KW-0732">Signal</keyword>
<keyword evidence="1" id="KW-0812">Transmembrane</keyword>
<gene>
    <name evidence="3" type="ORF">BcabD6B2_19320</name>
</gene>
<keyword evidence="1" id="KW-1133">Transmembrane helix</keyword>
<organism evidence="3 4">
    <name type="scientific">Babesia caballi</name>
    <dbReference type="NCBI Taxonomy" id="5871"/>
    <lineage>
        <taxon>Eukaryota</taxon>
        <taxon>Sar</taxon>
        <taxon>Alveolata</taxon>
        <taxon>Apicomplexa</taxon>
        <taxon>Aconoidasida</taxon>
        <taxon>Piroplasmida</taxon>
        <taxon>Babesiidae</taxon>
        <taxon>Babesia</taxon>
    </lineage>
</organism>
<dbReference type="EMBL" id="BPLF01000002">
    <property type="protein sequence ID" value="GIX62497.1"/>
    <property type="molecule type" value="Genomic_DNA"/>
</dbReference>
<evidence type="ECO:0000313" key="3">
    <source>
        <dbReference type="EMBL" id="GIX62497.1"/>
    </source>
</evidence>
<accession>A0AAV4LQH7</accession>
<evidence type="ECO:0000256" key="1">
    <source>
        <dbReference type="SAM" id="Phobius"/>
    </source>
</evidence>
<dbReference type="GeneID" id="94193978"/>
<evidence type="ECO:0000313" key="4">
    <source>
        <dbReference type="Proteomes" id="UP001497744"/>
    </source>
</evidence>
<keyword evidence="4" id="KW-1185">Reference proteome</keyword>
<feature type="transmembrane region" description="Helical" evidence="1">
    <location>
        <begin position="205"/>
        <end position="230"/>
    </location>
</feature>
<sequence length="234" mass="26352">MYRALTLFAFFGRLASASTLLFGPPVPNAFACRNDVYGIGADPQIPTEYFEQVKDYSQQNIAPVLETAFYTGLQNQLAASAISLRRESRHLEEDLVYPSVLYRLSLFVAKDYVRCHTALADLHLLKMLHVTQRMLLGYANSAFTEEKHVIVQTRRYKYCSAVVYVEIAKKLASYRRERSELLETEVKRLVNNANNISSVKTTGKLWLLVDAFCAPSLVLIMGAPLLLFGLGGLF</sequence>
<proteinExistence type="predicted"/>
<dbReference type="Proteomes" id="UP001497744">
    <property type="component" value="Unassembled WGS sequence"/>
</dbReference>
<reference evidence="3 4" key="1">
    <citation type="submission" date="2021-06" db="EMBL/GenBank/DDBJ databases">
        <title>Genome sequence of Babesia caballi.</title>
        <authorList>
            <person name="Yamagishi J."/>
            <person name="Kidaka T."/>
            <person name="Ochi A."/>
        </authorList>
    </citation>
    <scope>NUCLEOTIDE SEQUENCE [LARGE SCALE GENOMIC DNA]</scope>
    <source>
        <strain evidence="3">USDA-D6B2</strain>
    </source>
</reference>
<feature type="signal peptide" evidence="2">
    <location>
        <begin position="1"/>
        <end position="17"/>
    </location>
</feature>
<dbReference type="RefSeq" id="XP_067714566.1">
    <property type="nucleotide sequence ID" value="XM_067858465.1"/>
</dbReference>
<name>A0AAV4LQH7_BABCB</name>
<keyword evidence="1" id="KW-0472">Membrane</keyword>
<protein>
    <submittedName>
        <fullName evidence="3">Inositol phosphatase</fullName>
    </submittedName>
</protein>
<evidence type="ECO:0000256" key="2">
    <source>
        <dbReference type="SAM" id="SignalP"/>
    </source>
</evidence>
<feature type="chain" id="PRO_5043943668" evidence="2">
    <location>
        <begin position="18"/>
        <end position="234"/>
    </location>
</feature>
<comment type="caution">
    <text evidence="3">The sequence shown here is derived from an EMBL/GenBank/DDBJ whole genome shotgun (WGS) entry which is preliminary data.</text>
</comment>
<dbReference type="AlphaFoldDB" id="A0AAV4LQH7"/>